<dbReference type="EMBL" id="LAZR01042213">
    <property type="protein sequence ID" value="KKL10068.1"/>
    <property type="molecule type" value="Genomic_DNA"/>
</dbReference>
<sequence length="63" mass="7355">MKKKQIKHFVSEKSKFGNYGYPVCRCYGDITGYLVALSDECSITKRGITCKNCRRTRVFRKLK</sequence>
<proteinExistence type="predicted"/>
<comment type="caution">
    <text evidence="1">The sequence shown here is derived from an EMBL/GenBank/DDBJ whole genome shotgun (WGS) entry which is preliminary data.</text>
</comment>
<protein>
    <submittedName>
        <fullName evidence="1">Uncharacterized protein</fullName>
    </submittedName>
</protein>
<accession>A0A0F9DDI6</accession>
<reference evidence="1" key="1">
    <citation type="journal article" date="2015" name="Nature">
        <title>Complex archaea that bridge the gap between prokaryotes and eukaryotes.</title>
        <authorList>
            <person name="Spang A."/>
            <person name="Saw J.H."/>
            <person name="Jorgensen S.L."/>
            <person name="Zaremba-Niedzwiedzka K."/>
            <person name="Martijn J."/>
            <person name="Lind A.E."/>
            <person name="van Eijk R."/>
            <person name="Schleper C."/>
            <person name="Guy L."/>
            <person name="Ettema T.J."/>
        </authorList>
    </citation>
    <scope>NUCLEOTIDE SEQUENCE</scope>
</reference>
<organism evidence="1">
    <name type="scientific">marine sediment metagenome</name>
    <dbReference type="NCBI Taxonomy" id="412755"/>
    <lineage>
        <taxon>unclassified sequences</taxon>
        <taxon>metagenomes</taxon>
        <taxon>ecological metagenomes</taxon>
    </lineage>
</organism>
<gene>
    <name evidence="1" type="ORF">LCGC14_2559550</name>
</gene>
<name>A0A0F9DDI6_9ZZZZ</name>
<dbReference type="AlphaFoldDB" id="A0A0F9DDI6"/>
<evidence type="ECO:0000313" key="1">
    <source>
        <dbReference type="EMBL" id="KKL10068.1"/>
    </source>
</evidence>